<evidence type="ECO:0000313" key="2">
    <source>
        <dbReference type="EMBL" id="CAD8692759.1"/>
    </source>
</evidence>
<organism evidence="2">
    <name type="scientific">Chlamydomonas leiostraca</name>
    <dbReference type="NCBI Taxonomy" id="1034604"/>
    <lineage>
        <taxon>Eukaryota</taxon>
        <taxon>Viridiplantae</taxon>
        <taxon>Chlorophyta</taxon>
        <taxon>core chlorophytes</taxon>
        <taxon>Chlorophyceae</taxon>
        <taxon>CS clade</taxon>
        <taxon>Chlamydomonadales</taxon>
        <taxon>Chlamydomonadaceae</taxon>
        <taxon>Chlamydomonas</taxon>
    </lineage>
</organism>
<dbReference type="EMBL" id="HBFB01030332">
    <property type="protein sequence ID" value="CAD8692759.1"/>
    <property type="molecule type" value="Transcribed_RNA"/>
</dbReference>
<name>A0A7S0S1C3_9CHLO</name>
<dbReference type="AlphaFoldDB" id="A0A7S0S1C3"/>
<reference evidence="2" key="1">
    <citation type="submission" date="2021-01" db="EMBL/GenBank/DDBJ databases">
        <authorList>
            <person name="Corre E."/>
            <person name="Pelletier E."/>
            <person name="Niang G."/>
            <person name="Scheremetjew M."/>
            <person name="Finn R."/>
            <person name="Kale V."/>
            <person name="Holt S."/>
            <person name="Cochrane G."/>
            <person name="Meng A."/>
            <person name="Brown T."/>
            <person name="Cohen L."/>
        </authorList>
    </citation>
    <scope>NUCLEOTIDE SEQUENCE</scope>
    <source>
        <strain evidence="2">SAG 11-49</strain>
    </source>
</reference>
<sequence>MPLNFAEVEAPKAPVEFFIVNKKARPLELEGEVLPELIRKCGDVKSGRIELAGVVRYLDANVLIFDRDMLKNMFAEADYRKEGSLDARALKAALSARYPKRTLHREWRLLAALLLNIPELVLAEDIVTPKVFEGSFNNDSVWDGAPRELPPITRKKTRSKPKSAPAGTKPDPLATGSLPPATGSLRTAEGIKSLAPIGAEQAINAKGLAPPGGELGASGSPQRSTFEAKAEFDRFAKGMEVVGQLGATASSLGATGRSGWGGGSSLGDVPSALEVLYGSGKPAVKAWGAALPPTGITLSSSALSTLRQTVKSTVQRKPEFETRSPTLGTFDTDLKKTMGAPLDLTTSLARVEPVRATKVLYNADYVSWSDYAARGCRTAPENWYNKHPAAPAPDSEHKYPWC</sequence>
<feature type="region of interest" description="Disordered" evidence="1">
    <location>
        <begin position="143"/>
        <end position="185"/>
    </location>
</feature>
<evidence type="ECO:0000256" key="1">
    <source>
        <dbReference type="SAM" id="MobiDB-lite"/>
    </source>
</evidence>
<protein>
    <recommendedName>
        <fullName evidence="3">EF-hand domain-containing protein</fullName>
    </recommendedName>
</protein>
<accession>A0A7S0S1C3</accession>
<feature type="region of interest" description="Disordered" evidence="1">
    <location>
        <begin position="205"/>
        <end position="226"/>
    </location>
</feature>
<gene>
    <name evidence="2" type="ORF">CLEI1391_LOCUS16942</name>
</gene>
<proteinExistence type="predicted"/>
<evidence type="ECO:0008006" key="3">
    <source>
        <dbReference type="Google" id="ProtNLM"/>
    </source>
</evidence>